<proteinExistence type="predicted"/>
<feature type="signal peptide" evidence="1">
    <location>
        <begin position="1"/>
        <end position="27"/>
    </location>
</feature>
<name>A0A2R6WM88_MARPO</name>
<sequence length="112" mass="13089">MSGCSQSRMHQRLICVMLLICCHSYLSGQWREDQLPQTDRHIEISRTIHSGTYTSFQFMFKAALCHHVRDHPHVFISWEPFLSSAHDLSPHGKTRVDMWRTDCITNVVFESV</sequence>
<evidence type="ECO:0000256" key="1">
    <source>
        <dbReference type="SAM" id="SignalP"/>
    </source>
</evidence>
<feature type="chain" id="PRO_5015307139" evidence="1">
    <location>
        <begin position="28"/>
        <end position="112"/>
    </location>
</feature>
<dbReference type="Gramene" id="Mp2g03090.1">
    <property type="protein sequence ID" value="Mp2g03090.1.cds1"/>
    <property type="gene ID" value="Mp2g03090"/>
</dbReference>
<dbReference type="EMBL" id="KZ772747">
    <property type="protein sequence ID" value="PTQ34973.1"/>
    <property type="molecule type" value="Genomic_DNA"/>
</dbReference>
<gene>
    <name evidence="2" type="ORF">MARPO_0075s0070</name>
</gene>
<protein>
    <submittedName>
        <fullName evidence="2">Uncharacterized protein</fullName>
    </submittedName>
</protein>
<keyword evidence="3" id="KW-1185">Reference proteome</keyword>
<organism evidence="2 3">
    <name type="scientific">Marchantia polymorpha</name>
    <name type="common">Common liverwort</name>
    <name type="synonym">Marchantia aquatica</name>
    <dbReference type="NCBI Taxonomy" id="3197"/>
    <lineage>
        <taxon>Eukaryota</taxon>
        <taxon>Viridiplantae</taxon>
        <taxon>Streptophyta</taxon>
        <taxon>Embryophyta</taxon>
        <taxon>Marchantiophyta</taxon>
        <taxon>Marchantiopsida</taxon>
        <taxon>Marchantiidae</taxon>
        <taxon>Marchantiales</taxon>
        <taxon>Marchantiaceae</taxon>
        <taxon>Marchantia</taxon>
    </lineage>
</organism>
<keyword evidence="1" id="KW-0732">Signal</keyword>
<evidence type="ECO:0000313" key="2">
    <source>
        <dbReference type="EMBL" id="PTQ34973.1"/>
    </source>
</evidence>
<evidence type="ECO:0000313" key="3">
    <source>
        <dbReference type="Proteomes" id="UP000244005"/>
    </source>
</evidence>
<reference evidence="3" key="1">
    <citation type="journal article" date="2017" name="Cell">
        <title>Insights into land plant evolution garnered from the Marchantia polymorpha genome.</title>
        <authorList>
            <person name="Bowman J.L."/>
            <person name="Kohchi T."/>
            <person name="Yamato K.T."/>
            <person name="Jenkins J."/>
            <person name="Shu S."/>
            <person name="Ishizaki K."/>
            <person name="Yamaoka S."/>
            <person name="Nishihama R."/>
            <person name="Nakamura Y."/>
            <person name="Berger F."/>
            <person name="Adam C."/>
            <person name="Aki S.S."/>
            <person name="Althoff F."/>
            <person name="Araki T."/>
            <person name="Arteaga-Vazquez M.A."/>
            <person name="Balasubrmanian S."/>
            <person name="Barry K."/>
            <person name="Bauer D."/>
            <person name="Boehm C.R."/>
            <person name="Briginshaw L."/>
            <person name="Caballero-Perez J."/>
            <person name="Catarino B."/>
            <person name="Chen F."/>
            <person name="Chiyoda S."/>
            <person name="Chovatia M."/>
            <person name="Davies K.M."/>
            <person name="Delmans M."/>
            <person name="Demura T."/>
            <person name="Dierschke T."/>
            <person name="Dolan L."/>
            <person name="Dorantes-Acosta A.E."/>
            <person name="Eklund D.M."/>
            <person name="Florent S.N."/>
            <person name="Flores-Sandoval E."/>
            <person name="Fujiyama A."/>
            <person name="Fukuzawa H."/>
            <person name="Galik B."/>
            <person name="Grimanelli D."/>
            <person name="Grimwood J."/>
            <person name="Grossniklaus U."/>
            <person name="Hamada T."/>
            <person name="Haseloff J."/>
            <person name="Hetherington A.J."/>
            <person name="Higo A."/>
            <person name="Hirakawa Y."/>
            <person name="Hundley H.N."/>
            <person name="Ikeda Y."/>
            <person name="Inoue K."/>
            <person name="Inoue S.I."/>
            <person name="Ishida S."/>
            <person name="Jia Q."/>
            <person name="Kakita M."/>
            <person name="Kanazawa T."/>
            <person name="Kawai Y."/>
            <person name="Kawashima T."/>
            <person name="Kennedy M."/>
            <person name="Kinose K."/>
            <person name="Kinoshita T."/>
            <person name="Kohara Y."/>
            <person name="Koide E."/>
            <person name="Komatsu K."/>
            <person name="Kopischke S."/>
            <person name="Kubo M."/>
            <person name="Kyozuka J."/>
            <person name="Lagercrantz U."/>
            <person name="Lin S.S."/>
            <person name="Lindquist E."/>
            <person name="Lipzen A.M."/>
            <person name="Lu C.W."/>
            <person name="De Luna E."/>
            <person name="Martienssen R.A."/>
            <person name="Minamino N."/>
            <person name="Mizutani M."/>
            <person name="Mizutani M."/>
            <person name="Mochizuki N."/>
            <person name="Monte I."/>
            <person name="Mosher R."/>
            <person name="Nagasaki H."/>
            <person name="Nakagami H."/>
            <person name="Naramoto S."/>
            <person name="Nishitani K."/>
            <person name="Ohtani M."/>
            <person name="Okamoto T."/>
            <person name="Okumura M."/>
            <person name="Phillips J."/>
            <person name="Pollak B."/>
            <person name="Reinders A."/>
            <person name="Rovekamp M."/>
            <person name="Sano R."/>
            <person name="Sawa S."/>
            <person name="Schmid M.W."/>
            <person name="Shirakawa M."/>
            <person name="Solano R."/>
            <person name="Spunde A."/>
            <person name="Suetsugu N."/>
            <person name="Sugano S."/>
            <person name="Sugiyama A."/>
            <person name="Sun R."/>
            <person name="Suzuki Y."/>
            <person name="Takenaka M."/>
            <person name="Takezawa D."/>
            <person name="Tomogane H."/>
            <person name="Tsuzuki M."/>
            <person name="Ueda T."/>
            <person name="Umeda M."/>
            <person name="Ward J.M."/>
            <person name="Watanabe Y."/>
            <person name="Yazaki K."/>
            <person name="Yokoyama R."/>
            <person name="Yoshitake Y."/>
            <person name="Yotsui I."/>
            <person name="Zachgo S."/>
            <person name="Schmutz J."/>
        </authorList>
    </citation>
    <scope>NUCLEOTIDE SEQUENCE [LARGE SCALE GENOMIC DNA]</scope>
    <source>
        <strain evidence="3">Tak-1</strain>
    </source>
</reference>
<accession>A0A2R6WM88</accession>
<dbReference type="AlphaFoldDB" id="A0A2R6WM88"/>
<dbReference type="Proteomes" id="UP000244005">
    <property type="component" value="Unassembled WGS sequence"/>
</dbReference>